<comment type="subcellular location">
    <subcellularLocation>
        <location evidence="1">Membrane</location>
        <topology evidence="1">Multi-pass membrane protein</topology>
    </subcellularLocation>
</comment>
<accession>A3LWN3</accession>
<feature type="transmembrane region" description="Helical" evidence="8">
    <location>
        <begin position="449"/>
        <end position="465"/>
    </location>
</feature>
<keyword evidence="5 8" id="KW-1133">Transmembrane helix</keyword>
<dbReference type="KEGG" id="pic:PICST_32531"/>
<keyword evidence="4 8" id="KW-0812">Transmembrane</keyword>
<keyword evidence="3 7" id="KW-0813">Transport</keyword>
<feature type="transmembrane region" description="Helical" evidence="8">
    <location>
        <begin position="12"/>
        <end position="40"/>
    </location>
</feature>
<evidence type="ECO:0000256" key="4">
    <source>
        <dbReference type="ARBA" id="ARBA00022692"/>
    </source>
</evidence>
<dbReference type="InterPro" id="IPR036259">
    <property type="entry name" value="MFS_trans_sf"/>
</dbReference>
<dbReference type="SUPFAM" id="SSF103473">
    <property type="entry name" value="MFS general substrate transporter"/>
    <property type="match status" value="1"/>
</dbReference>
<keyword evidence="11" id="KW-1185">Reference proteome</keyword>
<dbReference type="PANTHER" id="PTHR48022:SF83">
    <property type="entry name" value="MAJOR FACILITATOR SUPERFAMILY (MFS) PROFILE DOMAIN-CONTAINING PROTEIN"/>
    <property type="match status" value="1"/>
</dbReference>
<dbReference type="InterPro" id="IPR005828">
    <property type="entry name" value="MFS_sugar_transport-like"/>
</dbReference>
<feature type="transmembrane region" description="Helical" evidence="8">
    <location>
        <begin position="96"/>
        <end position="115"/>
    </location>
</feature>
<dbReference type="Proteomes" id="UP000002258">
    <property type="component" value="Chromosome 6"/>
</dbReference>
<evidence type="ECO:0000256" key="7">
    <source>
        <dbReference type="RuleBase" id="RU003346"/>
    </source>
</evidence>
<evidence type="ECO:0000256" key="6">
    <source>
        <dbReference type="ARBA" id="ARBA00023136"/>
    </source>
</evidence>
<sequence>MTLSEAWKDHKPAMLWSIVLGATIIMEGYDCILTSSFYAYPQFKKVFGDQIVAKDGSISYELATRWQIGLGCASTVGTMIGVFFNGYLAERFGHRMVILVSLTFMAGFLFIVFFAKTIEVLLVGQILCGIPWGIFATMGISYASEILPLQLRGYLTSIINLYWATGQFVAAGALQALVNNDTKWSYKIPYGLQWMWIPPLFIMTLLAPDSPWYLIRKGKIEQAEKSIKRLGSKRIADKSKTTLALMIHTNKLEKEQQLANLESTSGWKGYIQCFQGVNLRRTEIVCIAFAGQVLSGSTFAYSPSYFFSQAGLNSSETYKLNLGTTAIAFSGTVCSWFLLARFGRRTIYVTGFAFLVLFLFLIGVLAKPAESNGTVKWVQCGLTMLWVSTYALTIGPLAFTISAEMSATRIRSQSVCLARNSYNLVNLISYIVEPYLINPGSANLRGKTAFVWFATALPTFIWSYYRLPETRNRTYEELDLLFEKRVPARQFASYDLYSGDTSEIEKFEE</sequence>
<feature type="transmembrane region" description="Helical" evidence="8">
    <location>
        <begin position="284"/>
        <end position="302"/>
    </location>
</feature>
<dbReference type="HOGENOM" id="CLU_001265_11_5_1"/>
<evidence type="ECO:0000256" key="1">
    <source>
        <dbReference type="ARBA" id="ARBA00004141"/>
    </source>
</evidence>
<dbReference type="Pfam" id="PF00083">
    <property type="entry name" value="Sugar_tr"/>
    <property type="match status" value="1"/>
</dbReference>
<feature type="transmembrane region" description="Helical" evidence="8">
    <location>
        <begin position="347"/>
        <end position="365"/>
    </location>
</feature>
<evidence type="ECO:0000256" key="5">
    <source>
        <dbReference type="ARBA" id="ARBA00022989"/>
    </source>
</evidence>
<dbReference type="GO" id="GO:0016020">
    <property type="term" value="C:membrane"/>
    <property type="evidence" value="ECO:0007669"/>
    <property type="project" value="UniProtKB-SubCell"/>
</dbReference>
<dbReference type="PROSITE" id="PS50850">
    <property type="entry name" value="MFS"/>
    <property type="match status" value="1"/>
</dbReference>
<keyword evidence="6 8" id="KW-0472">Membrane</keyword>
<dbReference type="GeneID" id="4839769"/>
<comment type="similarity">
    <text evidence="2 7">Belongs to the major facilitator superfamily. Sugar transporter (TC 2.A.1.1) family.</text>
</comment>
<evidence type="ECO:0000256" key="8">
    <source>
        <dbReference type="SAM" id="Phobius"/>
    </source>
</evidence>
<proteinExistence type="inferred from homology"/>
<dbReference type="InterPro" id="IPR003663">
    <property type="entry name" value="Sugar/inositol_transpt"/>
</dbReference>
<dbReference type="STRING" id="322104.A3LWN3"/>
<dbReference type="NCBIfam" id="TIGR00879">
    <property type="entry name" value="SP"/>
    <property type="match status" value="1"/>
</dbReference>
<protein>
    <submittedName>
        <fullName evidence="10">Maltose permease</fullName>
    </submittedName>
</protein>
<reference evidence="10 11" key="1">
    <citation type="journal article" date="2007" name="Nat. Biotechnol.">
        <title>Genome sequence of the lignocellulose-bioconverting and xylose-fermenting yeast Pichia stipitis.</title>
        <authorList>
            <person name="Jeffries T.W."/>
            <person name="Grigoriev I.V."/>
            <person name="Grimwood J."/>
            <person name="Laplaza J.M."/>
            <person name="Aerts A."/>
            <person name="Salamov A."/>
            <person name="Schmutz J."/>
            <person name="Lindquist E."/>
            <person name="Dehal P."/>
            <person name="Shapiro H."/>
            <person name="Jin Y.S."/>
            <person name="Passoth V."/>
            <person name="Richardson P.M."/>
        </authorList>
    </citation>
    <scope>NUCLEOTIDE SEQUENCE [LARGE SCALE GENOMIC DNA]</scope>
    <source>
        <strain evidence="11">ATCC 58785 / CBS 6054 / NBRC 10063 / NRRL Y-11545</strain>
    </source>
</reference>
<dbReference type="PROSITE" id="PS00217">
    <property type="entry name" value="SUGAR_TRANSPORT_2"/>
    <property type="match status" value="1"/>
</dbReference>
<feature type="transmembrane region" description="Helical" evidence="8">
    <location>
        <begin position="121"/>
        <end position="142"/>
    </location>
</feature>
<gene>
    <name evidence="10" type="primary">MAL5</name>
    <name evidence="10" type="ORF">PICST_32531</name>
</gene>
<evidence type="ECO:0000256" key="3">
    <source>
        <dbReference type="ARBA" id="ARBA00022448"/>
    </source>
</evidence>
<dbReference type="GO" id="GO:0005351">
    <property type="term" value="F:carbohydrate:proton symporter activity"/>
    <property type="evidence" value="ECO:0007669"/>
    <property type="project" value="TreeGrafter"/>
</dbReference>
<dbReference type="OrthoDB" id="6612291at2759"/>
<dbReference type="RefSeq" id="XP_001385340.2">
    <property type="nucleotide sequence ID" value="XM_001385303.1"/>
</dbReference>
<feature type="transmembrane region" description="Helical" evidence="8">
    <location>
        <begin position="417"/>
        <end position="437"/>
    </location>
</feature>
<dbReference type="InterPro" id="IPR020846">
    <property type="entry name" value="MFS_dom"/>
</dbReference>
<dbReference type="eggNOG" id="KOG0254">
    <property type="taxonomic scope" value="Eukaryota"/>
</dbReference>
<organism evidence="10 11">
    <name type="scientific">Scheffersomyces stipitis (strain ATCC 58785 / CBS 6054 / NBRC 10063 / NRRL Y-11545)</name>
    <name type="common">Yeast</name>
    <name type="synonym">Pichia stipitis</name>
    <dbReference type="NCBI Taxonomy" id="322104"/>
    <lineage>
        <taxon>Eukaryota</taxon>
        <taxon>Fungi</taxon>
        <taxon>Dikarya</taxon>
        <taxon>Ascomycota</taxon>
        <taxon>Saccharomycotina</taxon>
        <taxon>Pichiomycetes</taxon>
        <taxon>Debaryomycetaceae</taxon>
        <taxon>Scheffersomyces</taxon>
    </lineage>
</organism>
<dbReference type="InterPro" id="IPR005829">
    <property type="entry name" value="Sugar_transporter_CS"/>
</dbReference>
<dbReference type="Gene3D" id="1.20.1250.20">
    <property type="entry name" value="MFS general substrate transporter like domains"/>
    <property type="match status" value="1"/>
</dbReference>
<feature type="transmembrane region" description="Helical" evidence="8">
    <location>
        <begin position="322"/>
        <end position="340"/>
    </location>
</feature>
<dbReference type="PANTHER" id="PTHR48022">
    <property type="entry name" value="PLASTIDIC GLUCOSE TRANSPORTER 4"/>
    <property type="match status" value="1"/>
</dbReference>
<evidence type="ECO:0000313" key="11">
    <source>
        <dbReference type="Proteomes" id="UP000002258"/>
    </source>
</evidence>
<feature type="domain" description="Major facilitator superfamily (MFS) profile" evidence="9">
    <location>
        <begin position="16"/>
        <end position="471"/>
    </location>
</feature>
<dbReference type="EMBL" id="CP000500">
    <property type="protein sequence ID" value="ABN67311.2"/>
    <property type="molecule type" value="Genomic_DNA"/>
</dbReference>
<evidence type="ECO:0000313" key="10">
    <source>
        <dbReference type="EMBL" id="ABN67311.2"/>
    </source>
</evidence>
<feature type="transmembrane region" description="Helical" evidence="8">
    <location>
        <begin position="385"/>
        <end position="405"/>
    </location>
</feature>
<dbReference type="AlphaFoldDB" id="A3LWN3"/>
<feature type="transmembrane region" description="Helical" evidence="8">
    <location>
        <begin position="194"/>
        <end position="215"/>
    </location>
</feature>
<dbReference type="InParanoid" id="A3LWN3"/>
<dbReference type="OMA" id="LEPYFMN"/>
<evidence type="ECO:0000256" key="2">
    <source>
        <dbReference type="ARBA" id="ARBA00010992"/>
    </source>
</evidence>
<evidence type="ECO:0000259" key="9">
    <source>
        <dbReference type="PROSITE" id="PS50850"/>
    </source>
</evidence>
<dbReference type="FunFam" id="1.20.1250.20:FF:000078">
    <property type="entry name" value="MFS maltose transporter, putative"/>
    <property type="match status" value="1"/>
</dbReference>
<feature type="transmembrane region" description="Helical" evidence="8">
    <location>
        <begin position="154"/>
        <end position="174"/>
    </location>
</feature>
<name>A3LWN3_PICST</name>
<feature type="transmembrane region" description="Helical" evidence="8">
    <location>
        <begin position="66"/>
        <end position="84"/>
    </location>
</feature>
<dbReference type="InterPro" id="IPR050360">
    <property type="entry name" value="MFS_Sugar_Transporters"/>
</dbReference>